<protein>
    <recommendedName>
        <fullName evidence="3">asparagine synthase (glutamine-hydrolyzing)</fullName>
        <ecNumber evidence="3">6.3.5.4</ecNumber>
    </recommendedName>
</protein>
<reference evidence="11 12" key="1">
    <citation type="submission" date="2019-12" db="EMBL/GenBank/DDBJ databases">
        <authorList>
            <person name="Yang R."/>
        </authorList>
    </citation>
    <scope>NUCLEOTIDE SEQUENCE [LARGE SCALE GENOMIC DNA]</scope>
    <source>
        <strain evidence="11 12">DONG20-135</strain>
    </source>
</reference>
<dbReference type="InterPro" id="IPR017932">
    <property type="entry name" value="GATase_2_dom"/>
</dbReference>
<dbReference type="InterPro" id="IPR014729">
    <property type="entry name" value="Rossmann-like_a/b/a_fold"/>
</dbReference>
<evidence type="ECO:0000256" key="7">
    <source>
        <dbReference type="ARBA" id="ARBA00048741"/>
    </source>
</evidence>
<proteinExistence type="inferred from homology"/>
<keyword evidence="5 8" id="KW-0067">ATP-binding</keyword>
<dbReference type="Pfam" id="PF00733">
    <property type="entry name" value="Asn_synthase"/>
    <property type="match status" value="1"/>
</dbReference>
<dbReference type="GO" id="GO:0006529">
    <property type="term" value="P:asparagine biosynthetic process"/>
    <property type="evidence" value="ECO:0007669"/>
    <property type="project" value="UniProtKB-KW"/>
</dbReference>
<dbReference type="SUPFAM" id="SSF56235">
    <property type="entry name" value="N-terminal nucleophile aminohydrolases (Ntn hydrolases)"/>
    <property type="match status" value="1"/>
</dbReference>
<evidence type="ECO:0000313" key="11">
    <source>
        <dbReference type="EMBL" id="MXQ74466.1"/>
    </source>
</evidence>
<dbReference type="NCBIfam" id="TIGR01536">
    <property type="entry name" value="asn_synth_AEB"/>
    <property type="match status" value="1"/>
</dbReference>
<evidence type="ECO:0000259" key="10">
    <source>
        <dbReference type="PROSITE" id="PS51278"/>
    </source>
</evidence>
<dbReference type="InterPro" id="IPR051786">
    <property type="entry name" value="ASN_synthetase/amidase"/>
</dbReference>
<comment type="pathway">
    <text evidence="1">Amino-acid biosynthesis; L-asparagine biosynthesis; L-asparagine from L-aspartate (L-Gln route): step 1/1.</text>
</comment>
<sequence length="582" mass="67303">MKGFLCVLQDKDADRLITRISKHENTLIEGADGFVNFKPVTIRQCRYLIHFQGELYNRKELCQDLTLAGWDCLQVDYAELIAYAYVQWGKSCLYHLNGAFALVIYERGELFAAKDHMGLKPLFYARCKNSGLILADSIAGILADGMIEPIVDASGIREIFALGPSLSEDKTLYRDIHALPMGSYLIAKHNNIRVKNYYRPTTKPHLDSFNETVEKVRFLVEDAIIRQGENSNACFLSGGLDSSIITAVCAKSHPNLKTYSLDYEGNSENFVGNMYQVSLDKPFIQEMVDRYESHHTLLTITQKELIDMLKPALIARNLPGMADVDASLLWMCQQVKDDHENIILGGECSDEVFGGYPWFYKPELKDLDSFPWLRSMDERIDLLHESIRGFGYHDYMQKQYDDTVRDIIFLDEDSEADKRARIHTMICLRWFMQTLVTRQITMGNAADLNVRSPFADVRIIDYVYNIPWEMRYYKEEEKGILRTAFEDILPASIAHRKKNPYPKTHNPLYTELIKERMREVYHDADSVIHMLFDDKRLKELIKSGGAAFKLPWYGQLMSGPQLLAYLYQLDLWVKQYHVKFML</sequence>
<keyword evidence="6" id="KW-0061">Asparagine biosynthesis</keyword>
<name>A0A6N8U8D7_9FIRM</name>
<gene>
    <name evidence="11" type="primary">asnB</name>
    <name evidence="11" type="ORF">GSF08_11065</name>
</gene>
<keyword evidence="4 8" id="KW-0547">Nucleotide-binding</keyword>
<keyword evidence="12" id="KW-1185">Reference proteome</keyword>
<feature type="binding site" evidence="8">
    <location>
        <position position="76"/>
    </location>
    <ligand>
        <name>L-glutamine</name>
        <dbReference type="ChEBI" id="CHEBI:58359"/>
    </ligand>
</feature>
<evidence type="ECO:0000256" key="4">
    <source>
        <dbReference type="ARBA" id="ARBA00022741"/>
    </source>
</evidence>
<evidence type="ECO:0000313" key="12">
    <source>
        <dbReference type="Proteomes" id="UP000434036"/>
    </source>
</evidence>
<dbReference type="RefSeq" id="WP_160625852.1">
    <property type="nucleotide sequence ID" value="NZ_WUUQ01000007.1"/>
</dbReference>
<keyword evidence="6" id="KW-0028">Amino-acid biosynthesis</keyword>
<dbReference type="EC" id="6.3.5.4" evidence="3"/>
<evidence type="ECO:0000256" key="5">
    <source>
        <dbReference type="ARBA" id="ARBA00022840"/>
    </source>
</evidence>
<dbReference type="Gene3D" id="3.40.50.620">
    <property type="entry name" value="HUPs"/>
    <property type="match status" value="1"/>
</dbReference>
<dbReference type="PIRSF" id="PIRSF001589">
    <property type="entry name" value="Asn_synthetase_glu-h"/>
    <property type="match status" value="1"/>
</dbReference>
<keyword evidence="11" id="KW-0436">Ligase</keyword>
<evidence type="ECO:0000256" key="9">
    <source>
        <dbReference type="PIRSR" id="PIRSR001589-3"/>
    </source>
</evidence>
<dbReference type="InterPro" id="IPR006426">
    <property type="entry name" value="Asn_synth_AEB"/>
</dbReference>
<dbReference type="Pfam" id="PF13537">
    <property type="entry name" value="GATase_7"/>
    <property type="match status" value="1"/>
</dbReference>
<comment type="similarity">
    <text evidence="2">Belongs to the asparagine synthetase family.</text>
</comment>
<reference evidence="11 12" key="2">
    <citation type="submission" date="2020-01" db="EMBL/GenBank/DDBJ databases">
        <title>Clostridiaceae sp. nov. isolated from the gut of human by culturomics.</title>
        <authorList>
            <person name="Chang Y."/>
        </authorList>
    </citation>
    <scope>NUCLEOTIDE SEQUENCE [LARGE SCALE GENOMIC DNA]</scope>
    <source>
        <strain evidence="11 12">DONG20-135</strain>
    </source>
</reference>
<dbReference type="PROSITE" id="PS51278">
    <property type="entry name" value="GATASE_TYPE_2"/>
    <property type="match status" value="1"/>
</dbReference>
<dbReference type="InterPro" id="IPR029055">
    <property type="entry name" value="Ntn_hydrolases_N"/>
</dbReference>
<feature type="domain" description="Glutamine amidotransferase type-2" evidence="10">
    <location>
        <begin position="1"/>
        <end position="190"/>
    </location>
</feature>
<feature type="site" description="Important for beta-aspartyl-AMP intermediate formation" evidence="9">
    <location>
        <position position="347"/>
    </location>
</feature>
<dbReference type="GO" id="GO:0005524">
    <property type="term" value="F:ATP binding"/>
    <property type="evidence" value="ECO:0007669"/>
    <property type="project" value="UniProtKB-KW"/>
</dbReference>
<comment type="caution">
    <text evidence="11">The sequence shown here is derived from an EMBL/GenBank/DDBJ whole genome shotgun (WGS) entry which is preliminary data.</text>
</comment>
<evidence type="ECO:0000256" key="1">
    <source>
        <dbReference type="ARBA" id="ARBA00005187"/>
    </source>
</evidence>
<dbReference type="SUPFAM" id="SSF52402">
    <property type="entry name" value="Adenine nucleotide alpha hydrolases-like"/>
    <property type="match status" value="1"/>
</dbReference>
<evidence type="ECO:0000256" key="6">
    <source>
        <dbReference type="ARBA" id="ARBA00022888"/>
    </source>
</evidence>
<organism evidence="11 12">
    <name type="scientific">Copranaerobaculum intestinale</name>
    <dbReference type="NCBI Taxonomy" id="2692629"/>
    <lineage>
        <taxon>Bacteria</taxon>
        <taxon>Bacillati</taxon>
        <taxon>Bacillota</taxon>
        <taxon>Erysipelotrichia</taxon>
        <taxon>Erysipelotrichales</taxon>
        <taxon>Erysipelotrichaceae</taxon>
        <taxon>Copranaerobaculum</taxon>
    </lineage>
</organism>
<dbReference type="PANTHER" id="PTHR43284:SF1">
    <property type="entry name" value="ASPARAGINE SYNTHETASE"/>
    <property type="match status" value="1"/>
</dbReference>
<dbReference type="EMBL" id="WUUQ01000007">
    <property type="protein sequence ID" value="MXQ74466.1"/>
    <property type="molecule type" value="Genomic_DNA"/>
</dbReference>
<dbReference type="GO" id="GO:0004066">
    <property type="term" value="F:asparagine synthase (glutamine-hydrolyzing) activity"/>
    <property type="evidence" value="ECO:0007669"/>
    <property type="project" value="UniProtKB-EC"/>
</dbReference>
<dbReference type="GO" id="GO:0005829">
    <property type="term" value="C:cytosol"/>
    <property type="evidence" value="ECO:0007669"/>
    <property type="project" value="TreeGrafter"/>
</dbReference>
<dbReference type="InterPro" id="IPR001962">
    <property type="entry name" value="Asn_synthase"/>
</dbReference>
<dbReference type="Gene3D" id="3.60.20.10">
    <property type="entry name" value="Glutamine Phosphoribosylpyrophosphate, subunit 1, domain 1"/>
    <property type="match status" value="1"/>
</dbReference>
<evidence type="ECO:0000256" key="2">
    <source>
        <dbReference type="ARBA" id="ARBA00005752"/>
    </source>
</evidence>
<dbReference type="Proteomes" id="UP000434036">
    <property type="component" value="Unassembled WGS sequence"/>
</dbReference>
<dbReference type="CDD" id="cd01991">
    <property type="entry name" value="Asn_synthase_B_C"/>
    <property type="match status" value="1"/>
</dbReference>
<comment type="catalytic activity">
    <reaction evidence="7">
        <text>L-aspartate + L-glutamine + ATP + H2O = L-asparagine + L-glutamate + AMP + diphosphate + H(+)</text>
        <dbReference type="Rhea" id="RHEA:12228"/>
        <dbReference type="ChEBI" id="CHEBI:15377"/>
        <dbReference type="ChEBI" id="CHEBI:15378"/>
        <dbReference type="ChEBI" id="CHEBI:29985"/>
        <dbReference type="ChEBI" id="CHEBI:29991"/>
        <dbReference type="ChEBI" id="CHEBI:30616"/>
        <dbReference type="ChEBI" id="CHEBI:33019"/>
        <dbReference type="ChEBI" id="CHEBI:58048"/>
        <dbReference type="ChEBI" id="CHEBI:58359"/>
        <dbReference type="ChEBI" id="CHEBI:456215"/>
        <dbReference type="EC" id="6.3.5.4"/>
    </reaction>
</comment>
<dbReference type="PANTHER" id="PTHR43284">
    <property type="entry name" value="ASPARAGINE SYNTHETASE (GLUTAMINE-HYDROLYZING)"/>
    <property type="match status" value="1"/>
</dbReference>
<evidence type="ECO:0000256" key="8">
    <source>
        <dbReference type="PIRSR" id="PIRSR001589-2"/>
    </source>
</evidence>
<evidence type="ECO:0000256" key="3">
    <source>
        <dbReference type="ARBA" id="ARBA00012737"/>
    </source>
</evidence>
<dbReference type="AlphaFoldDB" id="A0A6N8U8D7"/>
<accession>A0A6N8U8D7</accession>